<evidence type="ECO:0000313" key="2">
    <source>
        <dbReference type="Proteomes" id="UP001303046"/>
    </source>
</evidence>
<comment type="caution">
    <text evidence="1">The sequence shown here is derived from an EMBL/GenBank/DDBJ whole genome shotgun (WGS) entry which is preliminary data.</text>
</comment>
<reference evidence="1 2" key="1">
    <citation type="submission" date="2023-08" db="EMBL/GenBank/DDBJ databases">
        <title>A Necator americanus chromosomal reference genome.</title>
        <authorList>
            <person name="Ilik V."/>
            <person name="Petrzelkova K.J."/>
            <person name="Pardy F."/>
            <person name="Fuh T."/>
            <person name="Niatou-Singa F.S."/>
            <person name="Gouil Q."/>
            <person name="Baker L."/>
            <person name="Ritchie M.E."/>
            <person name="Jex A.R."/>
            <person name="Gazzola D."/>
            <person name="Li H."/>
            <person name="Toshio Fujiwara R."/>
            <person name="Zhan B."/>
            <person name="Aroian R.V."/>
            <person name="Pafco B."/>
            <person name="Schwarz E.M."/>
        </authorList>
    </citation>
    <scope>NUCLEOTIDE SEQUENCE [LARGE SCALE GENOMIC DNA]</scope>
    <source>
        <strain evidence="1 2">Aroian</strain>
        <tissue evidence="1">Whole animal</tissue>
    </source>
</reference>
<name>A0ABR1E7M2_NECAM</name>
<proteinExistence type="predicted"/>
<accession>A0ABR1E7M2</accession>
<dbReference type="EMBL" id="JAVFWL010000005">
    <property type="protein sequence ID" value="KAK6758026.1"/>
    <property type="molecule type" value="Genomic_DNA"/>
</dbReference>
<organism evidence="1 2">
    <name type="scientific">Necator americanus</name>
    <name type="common">Human hookworm</name>
    <dbReference type="NCBI Taxonomy" id="51031"/>
    <lineage>
        <taxon>Eukaryota</taxon>
        <taxon>Metazoa</taxon>
        <taxon>Ecdysozoa</taxon>
        <taxon>Nematoda</taxon>
        <taxon>Chromadorea</taxon>
        <taxon>Rhabditida</taxon>
        <taxon>Rhabditina</taxon>
        <taxon>Rhabditomorpha</taxon>
        <taxon>Strongyloidea</taxon>
        <taxon>Ancylostomatidae</taxon>
        <taxon>Bunostominae</taxon>
        <taxon>Necator</taxon>
    </lineage>
</organism>
<evidence type="ECO:0000313" key="1">
    <source>
        <dbReference type="EMBL" id="KAK6758026.1"/>
    </source>
</evidence>
<gene>
    <name evidence="1" type="primary">Necator_chrV.g20482</name>
    <name evidence="1" type="ORF">RB195_015689</name>
</gene>
<dbReference type="Proteomes" id="UP001303046">
    <property type="component" value="Unassembled WGS sequence"/>
</dbReference>
<keyword evidence="2" id="KW-1185">Reference proteome</keyword>
<protein>
    <submittedName>
        <fullName evidence="1">Uncharacterized protein</fullName>
    </submittedName>
</protein>
<sequence length="94" mass="10460">MGHGFLENTSHVGPTIVTSRENTLRTNLGGFLNAVEHYKTDDVGSLWGNIEFGFMSVFTYNSPTRPENGVRETRVAVNYNFDDRGKKLVGQPVP</sequence>